<accession>A0ABW3A276</accession>
<organism evidence="1 2">
    <name type="scientific">Micromonospora azadirachtae</name>
    <dbReference type="NCBI Taxonomy" id="1970735"/>
    <lineage>
        <taxon>Bacteria</taxon>
        <taxon>Bacillati</taxon>
        <taxon>Actinomycetota</taxon>
        <taxon>Actinomycetes</taxon>
        <taxon>Micromonosporales</taxon>
        <taxon>Micromonosporaceae</taxon>
        <taxon>Micromonospora</taxon>
    </lineage>
</organism>
<feature type="non-terminal residue" evidence="1">
    <location>
        <position position="758"/>
    </location>
</feature>
<reference evidence="2" key="1">
    <citation type="journal article" date="2019" name="Int. J. Syst. Evol. Microbiol.">
        <title>The Global Catalogue of Microorganisms (GCM) 10K type strain sequencing project: providing services to taxonomists for standard genome sequencing and annotation.</title>
        <authorList>
            <consortium name="The Broad Institute Genomics Platform"/>
            <consortium name="The Broad Institute Genome Sequencing Center for Infectious Disease"/>
            <person name="Wu L."/>
            <person name="Ma J."/>
        </authorList>
    </citation>
    <scope>NUCLEOTIDE SEQUENCE [LARGE SCALE GENOMIC DNA]</scope>
    <source>
        <strain evidence="2">JCM 32148</strain>
    </source>
</reference>
<gene>
    <name evidence="1" type="ORF">ACFQZ8_13600</name>
</gene>
<dbReference type="EMBL" id="JBHTHM010000607">
    <property type="protein sequence ID" value="MFD0784937.1"/>
    <property type="molecule type" value="Genomic_DNA"/>
</dbReference>
<sequence>HHLPGGNRVMPQVLAALRYTVGQVRARRGRLEVGGSVTETGSWAEVQRLAAIRYGLPALEADPARVRAGILTTFEIDGDRYRVLVTAHPREWIGSSSYPMPVNNRAMSTAKVSAGVTNTQRLHGGISANAAFGYRQNIRGQLPGLHVDGSYERSTERGHSRTLKSYRRTETTKDVVQHDYHLAYEITVWPDDGAATRWLIDGPDVQQHVVVPVEHLPATTPTAEEIGAVGVTVRMHGDRPPPPLPAAVPFHREGVAGVYPRFAELPELPATVARLYGQLRGAATGWHLDPSNWPAELWDAELAVPTKLSANLPALTSTEQRWTISLGTHDGMTVEAEVSASVHDVLHLGTSDGVEIEQYSQAASQFDVTEETEGSFSVGAGGGAYYSAGRRTADDSAASNMVGGYLSGHASGEVGRSASNGSGSIDITRATYKGPVHSYRSRLVRFTVSVKGWRRSDPAAVQRYATIDLQHGLEFQVPNRMAHELGLPGTVALPESPGPRRELDPQLGRAASHVERLQTDDPPLQLILDTLTERGVLPPEDHGPPPMLRKALTKTFSLEALELEAFELFGGGVQEWFVVPGTLLGTGYLFVRVSASLGAVTSDRPRPEVNLTLRSQGYDSTEESESSGWSAKVGFVGRGRGAGRDGVGGGTVRLDYDWGSSREHGEEQATKDIFRYGTSGSHELNNQVHFTVEMRYTHRLPLRLEVVGNAVRSLLLPVATGIPALRALVDPQRNAWETIEPRLEAGSVRRLLPAFLTG</sequence>
<evidence type="ECO:0000313" key="2">
    <source>
        <dbReference type="Proteomes" id="UP001597053"/>
    </source>
</evidence>
<feature type="non-terminal residue" evidence="1">
    <location>
        <position position="1"/>
    </location>
</feature>
<protein>
    <submittedName>
        <fullName evidence="1">Uncharacterized protein</fullName>
    </submittedName>
</protein>
<dbReference type="Proteomes" id="UP001597053">
    <property type="component" value="Unassembled WGS sequence"/>
</dbReference>
<proteinExistence type="predicted"/>
<keyword evidence="2" id="KW-1185">Reference proteome</keyword>
<name>A0ABW3A276_9ACTN</name>
<comment type="caution">
    <text evidence="1">The sequence shown here is derived from an EMBL/GenBank/DDBJ whole genome shotgun (WGS) entry which is preliminary data.</text>
</comment>
<evidence type="ECO:0000313" key="1">
    <source>
        <dbReference type="EMBL" id="MFD0784937.1"/>
    </source>
</evidence>